<dbReference type="Gene3D" id="3.10.10.10">
    <property type="entry name" value="HIV Type 1 Reverse Transcriptase, subunit A, domain 1"/>
    <property type="match status" value="1"/>
</dbReference>
<dbReference type="Gene3D" id="3.30.420.10">
    <property type="entry name" value="Ribonuclease H-like superfamily/Ribonuclease H"/>
    <property type="match status" value="1"/>
</dbReference>
<evidence type="ECO:0000256" key="14">
    <source>
        <dbReference type="ARBA" id="ARBA00023125"/>
    </source>
</evidence>
<dbReference type="GO" id="GO:0003677">
    <property type="term" value="F:DNA binding"/>
    <property type="evidence" value="ECO:0007669"/>
    <property type="project" value="UniProtKB-KW"/>
</dbReference>
<keyword evidence="16" id="KW-0511">Multifunctional enzyme</keyword>
<dbReference type="InterPro" id="IPR041577">
    <property type="entry name" value="RT_RNaseH_2"/>
</dbReference>
<keyword evidence="17" id="KW-0863">Zinc-finger</keyword>
<keyword evidence="6" id="KW-0064">Aspartyl protease</keyword>
<dbReference type="Proteomes" id="UP001341281">
    <property type="component" value="Chromosome 07"/>
</dbReference>
<dbReference type="SMART" id="SM00343">
    <property type="entry name" value="ZnF_C2HC"/>
    <property type="match status" value="1"/>
</dbReference>
<dbReference type="InterPro" id="IPR041588">
    <property type="entry name" value="Integrase_H2C2"/>
</dbReference>
<evidence type="ECO:0000256" key="4">
    <source>
        <dbReference type="ARBA" id="ARBA00022722"/>
    </source>
</evidence>
<feature type="compositionally biased region" description="Basic and acidic residues" evidence="18">
    <location>
        <begin position="149"/>
        <end position="158"/>
    </location>
</feature>
<dbReference type="Gene3D" id="3.30.70.270">
    <property type="match status" value="2"/>
</dbReference>
<dbReference type="InterPro" id="IPR001584">
    <property type="entry name" value="Integrase_cat-core"/>
</dbReference>
<dbReference type="InterPro" id="IPR000477">
    <property type="entry name" value="RT_dom"/>
</dbReference>
<evidence type="ECO:0000256" key="11">
    <source>
        <dbReference type="ARBA" id="ARBA00022908"/>
    </source>
</evidence>
<evidence type="ECO:0000256" key="17">
    <source>
        <dbReference type="PROSITE-ProRule" id="PRU00047"/>
    </source>
</evidence>
<dbReference type="GO" id="GO:0015074">
    <property type="term" value="P:DNA integration"/>
    <property type="evidence" value="ECO:0007669"/>
    <property type="project" value="UniProtKB-KW"/>
</dbReference>
<dbReference type="PANTHER" id="PTHR37984">
    <property type="entry name" value="PROTEIN CBG26694"/>
    <property type="match status" value="1"/>
</dbReference>
<feature type="region of interest" description="Disordered" evidence="18">
    <location>
        <begin position="371"/>
        <end position="402"/>
    </location>
</feature>
<accession>A0AAQ3U2Y1</accession>
<dbReference type="GO" id="GO:0004519">
    <property type="term" value="F:endonuclease activity"/>
    <property type="evidence" value="ECO:0007669"/>
    <property type="project" value="UniProtKB-KW"/>
</dbReference>
<keyword evidence="8" id="KW-0378">Hydrolase</keyword>
<evidence type="ECO:0000256" key="3">
    <source>
        <dbReference type="ARBA" id="ARBA00022695"/>
    </source>
</evidence>
<dbReference type="Gene3D" id="4.10.60.10">
    <property type="entry name" value="Zinc finger, CCHC-type"/>
    <property type="match status" value="1"/>
</dbReference>
<dbReference type="InterPro" id="IPR036397">
    <property type="entry name" value="RNaseH_sf"/>
</dbReference>
<feature type="region of interest" description="Disordered" evidence="18">
    <location>
        <begin position="22"/>
        <end position="47"/>
    </location>
</feature>
<dbReference type="InterPro" id="IPR005162">
    <property type="entry name" value="Retrotrans_gag_dom"/>
</dbReference>
<dbReference type="InterPro" id="IPR012337">
    <property type="entry name" value="RNaseH-like_sf"/>
</dbReference>
<dbReference type="InterPro" id="IPR021109">
    <property type="entry name" value="Peptidase_aspartic_dom_sf"/>
</dbReference>
<evidence type="ECO:0000256" key="15">
    <source>
        <dbReference type="ARBA" id="ARBA00023172"/>
    </source>
</evidence>
<evidence type="ECO:0000256" key="18">
    <source>
        <dbReference type="SAM" id="MobiDB-lite"/>
    </source>
</evidence>
<dbReference type="GO" id="GO:0004190">
    <property type="term" value="F:aspartic-type endopeptidase activity"/>
    <property type="evidence" value="ECO:0007669"/>
    <property type="project" value="UniProtKB-KW"/>
</dbReference>
<dbReference type="GO" id="GO:0006310">
    <property type="term" value="P:DNA recombination"/>
    <property type="evidence" value="ECO:0007669"/>
    <property type="project" value="UniProtKB-KW"/>
</dbReference>
<dbReference type="Pfam" id="PF08284">
    <property type="entry name" value="RVP_2"/>
    <property type="match status" value="1"/>
</dbReference>
<evidence type="ECO:0008006" key="23">
    <source>
        <dbReference type="Google" id="ProtNLM"/>
    </source>
</evidence>
<dbReference type="Gene3D" id="2.40.70.10">
    <property type="entry name" value="Acid Proteases"/>
    <property type="match status" value="1"/>
</dbReference>
<keyword evidence="15" id="KW-0233">DNA recombination</keyword>
<sequence length="1469" mass="168286">MVVAGHLSLSPFPLFYAVRSRSYGPRPPVTGPHRSDSGRSPVSLGTFAKEPSTFDKINLQSVARDVDLPIEFEEQPAEASEQQQGINFEEGKNRGNGLEDHNQANGNPPQNPPPLTAEQSFQLQMQMMATLNNTVQAIQTVQANQQPQQRDRRGDFMKGHPPTFSHSADPLQADDWLRAVERQLDIAQCNDQERVLYAVGQLRGAALDLWESYRPQDRECFTWAQFRERFRSHHVPAGIMKMKKKEFLSLKQGNMSVIEYRDTFLQLARYAPTEGLNDNLQLQLINNTFNNFNHLVDRALLTEQKRREIDEKKRKFSPASSNSNTHPRYPQQYQQQQYQKRQQPQQQQYQQQTGQVVRNCYKCGDSGHLANNCPQRGQQQQQGARQNAPQQQQGRPNQQNRAPLQGTVNHVTAETAADAPNVVLGTFTVNANPATVLFDTGATHSFITRSYAEQNNIPISSMKRPMVVASPGGEINTSSICSRVGIKIRGVEFSAKLIVIDSVSIDIILGMDTLEKWGVKIDCVQRTVHLAVSNGQEVGISASSPSGYLHQMEARPTDGIRIVCDYPDVFPNELPGMPPDRDIEFLIELLTSTAPIAMRQYRMAPIEHEEVKKNIDELLAKGYIRPSSSAWAFPVLLVEKKDTDVKRMCVDYRALNKVTIKNKYPPPALMTGACVFSKIDLRSGYHQLKISPSDIPKTVFTTKYGLYESTVMSFGLTNAPAYFMQLMNSVFMDYLDKFVVVFIDDILIYSKAEAEHEEHLRLVLQRLREQLVLQRLREHKLYAKFSKCKFWIDEVRFLGHVVSKGGIAVDPSKVSTVTNWKVPEIPKKVRRFLGIAGYYRRFIENFSRIAKPMTSLLEKDAEFRWTSAQQAAFDELKKRLTTAPVLTLPNQQKKFIVYCDSSRDDLGCVLMQEGKVIAYASRQLSKHELNYPTHGLKLAAVSCEIYTDHKSLKYIFTQNELNMQQRRWLELIKDYDMEIHYHPSKANVVVDALSRKSYANMTLGFMIPHELCEEFERLSLGFLHHTTAAAFEAEPTLEQEIREHQKDDEKLEDEQGTLWYKNRICVPNVNRIRKLILSETHDTAYSIHPGSTKMYYDLKERFWWYGMKRAVAEYVAISDTCQHVKAEHQRPADLLQPLKVPEWKWEEITMDFTVVLPRTQKGYNSIWVVVDRLTKVAHFIPVNSGAKLVELYISRIVCLHGVPKRIISDRDSQFTSHFWEQLHDSLGTKLRFNTSYHLQTDGQTERTNPILEDMLRACAIQYDTSWDKCLPYAEFSYNNSYQASLKKSPFEALYGKRCRTPLYSNQTGEKQVFGPDIVQDAEQQLRIVQENLRVAQSRQRSYADVRRRDLSFKVDDHVYLKVSPMRGIRRFNMKGKLAPRYIGPFKILEKKVEVAYRLELPPSLSEVLEGARRASTARRIGGTGGFDLHRASSENFRHLIEEYQEQKDQDVPCAAESSYRGQGNMGTRV</sequence>
<proteinExistence type="predicted"/>
<keyword evidence="1" id="KW-0645">Protease</keyword>
<evidence type="ECO:0000313" key="21">
    <source>
        <dbReference type="EMBL" id="WVZ84599.1"/>
    </source>
</evidence>
<dbReference type="GO" id="GO:0003964">
    <property type="term" value="F:RNA-directed DNA polymerase activity"/>
    <property type="evidence" value="ECO:0007669"/>
    <property type="project" value="UniProtKB-KW"/>
</dbReference>
<dbReference type="SUPFAM" id="SSF50630">
    <property type="entry name" value="Acid proteases"/>
    <property type="match status" value="1"/>
</dbReference>
<gene>
    <name evidence="21" type="ORF">U9M48_031622</name>
</gene>
<feature type="compositionally biased region" description="Basic and acidic residues" evidence="18">
    <location>
        <begin position="89"/>
        <end position="102"/>
    </location>
</feature>
<evidence type="ECO:0000256" key="9">
    <source>
        <dbReference type="ARBA" id="ARBA00022842"/>
    </source>
</evidence>
<dbReference type="SUPFAM" id="SSF57756">
    <property type="entry name" value="Retrovirus zinc finger-like domains"/>
    <property type="match status" value="1"/>
</dbReference>
<feature type="domain" description="Integrase catalytic" evidence="20">
    <location>
        <begin position="1137"/>
        <end position="1297"/>
    </location>
</feature>
<dbReference type="SUPFAM" id="SSF56672">
    <property type="entry name" value="DNA/RNA polymerases"/>
    <property type="match status" value="1"/>
</dbReference>
<dbReference type="PROSITE" id="PS50158">
    <property type="entry name" value="ZF_CCHC"/>
    <property type="match status" value="1"/>
</dbReference>
<keyword evidence="12" id="KW-0695">RNA-directed DNA polymerase</keyword>
<keyword evidence="10" id="KW-0694">RNA-binding</keyword>
<keyword evidence="5" id="KW-0479">Metal-binding</keyword>
<evidence type="ECO:0000259" key="19">
    <source>
        <dbReference type="PROSITE" id="PS50158"/>
    </source>
</evidence>
<dbReference type="SUPFAM" id="SSF53098">
    <property type="entry name" value="Ribonuclease H-like"/>
    <property type="match status" value="1"/>
</dbReference>
<dbReference type="PROSITE" id="PS00141">
    <property type="entry name" value="ASP_PROTEASE"/>
    <property type="match status" value="1"/>
</dbReference>
<evidence type="ECO:0000256" key="13">
    <source>
        <dbReference type="ARBA" id="ARBA00022932"/>
    </source>
</evidence>
<dbReference type="Pfam" id="PF17921">
    <property type="entry name" value="Integrase_H2C2"/>
    <property type="match status" value="1"/>
</dbReference>
<dbReference type="InterPro" id="IPR001969">
    <property type="entry name" value="Aspartic_peptidase_AS"/>
</dbReference>
<feature type="compositionally biased region" description="Low complexity" evidence="18">
    <location>
        <begin position="327"/>
        <end position="350"/>
    </location>
</feature>
<keyword evidence="2" id="KW-0808">Transferase</keyword>
<dbReference type="GO" id="GO:0008270">
    <property type="term" value="F:zinc ion binding"/>
    <property type="evidence" value="ECO:0007669"/>
    <property type="project" value="UniProtKB-KW"/>
</dbReference>
<feature type="region of interest" description="Disordered" evidence="18">
    <location>
        <begin position="142"/>
        <end position="169"/>
    </location>
</feature>
<evidence type="ECO:0000256" key="8">
    <source>
        <dbReference type="ARBA" id="ARBA00022801"/>
    </source>
</evidence>
<dbReference type="InterPro" id="IPR001878">
    <property type="entry name" value="Znf_CCHC"/>
</dbReference>
<keyword evidence="17" id="KW-0862">Zinc</keyword>
<feature type="region of interest" description="Disordered" evidence="18">
    <location>
        <begin position="309"/>
        <end position="350"/>
    </location>
</feature>
<keyword evidence="3" id="KW-0548">Nucleotidyltransferase</keyword>
<dbReference type="CDD" id="cd01647">
    <property type="entry name" value="RT_LTR"/>
    <property type="match status" value="1"/>
</dbReference>
<dbReference type="GO" id="GO:0003887">
    <property type="term" value="F:DNA-directed DNA polymerase activity"/>
    <property type="evidence" value="ECO:0007669"/>
    <property type="project" value="UniProtKB-KW"/>
</dbReference>
<dbReference type="GO" id="GO:0003723">
    <property type="term" value="F:RNA binding"/>
    <property type="evidence" value="ECO:0007669"/>
    <property type="project" value="UniProtKB-KW"/>
</dbReference>
<dbReference type="Pfam" id="PF17919">
    <property type="entry name" value="RT_RNaseH_2"/>
    <property type="match status" value="1"/>
</dbReference>
<evidence type="ECO:0000256" key="5">
    <source>
        <dbReference type="ARBA" id="ARBA00022723"/>
    </source>
</evidence>
<feature type="compositionally biased region" description="Low complexity" evidence="18">
    <location>
        <begin position="374"/>
        <end position="402"/>
    </location>
</feature>
<dbReference type="CDD" id="cd09274">
    <property type="entry name" value="RNase_HI_RT_Ty3"/>
    <property type="match status" value="1"/>
</dbReference>
<keyword evidence="4" id="KW-0540">Nuclease</keyword>
<feature type="region of interest" description="Disordered" evidence="18">
    <location>
        <begin position="75"/>
        <end position="116"/>
    </location>
</feature>
<protein>
    <recommendedName>
        <fullName evidence="23">Reverse transcriptase</fullName>
    </recommendedName>
</protein>
<keyword evidence="7" id="KW-0255">Endonuclease</keyword>
<dbReference type="InterPro" id="IPR036875">
    <property type="entry name" value="Znf_CCHC_sf"/>
</dbReference>
<keyword evidence="9" id="KW-0460">Magnesium</keyword>
<dbReference type="Gene3D" id="1.10.340.70">
    <property type="match status" value="1"/>
</dbReference>
<name>A0AAQ3U2Y1_PASNO</name>
<evidence type="ECO:0000256" key="16">
    <source>
        <dbReference type="ARBA" id="ARBA00023268"/>
    </source>
</evidence>
<dbReference type="InterPro" id="IPR050951">
    <property type="entry name" value="Retrovirus_Pol_polyprotein"/>
</dbReference>
<dbReference type="Pfam" id="PF00078">
    <property type="entry name" value="RVT_1"/>
    <property type="match status" value="1"/>
</dbReference>
<evidence type="ECO:0000256" key="10">
    <source>
        <dbReference type="ARBA" id="ARBA00022884"/>
    </source>
</evidence>
<feature type="region of interest" description="Disordered" evidence="18">
    <location>
        <begin position="1447"/>
        <end position="1469"/>
    </location>
</feature>
<dbReference type="Pfam" id="PF24626">
    <property type="entry name" value="SH3_Tf2-1"/>
    <property type="match status" value="1"/>
</dbReference>
<reference evidence="21 22" key="1">
    <citation type="submission" date="2024-02" db="EMBL/GenBank/DDBJ databases">
        <title>High-quality chromosome-scale genome assembly of Pensacola bahiagrass (Paspalum notatum Flugge var. saurae).</title>
        <authorList>
            <person name="Vega J.M."/>
            <person name="Podio M."/>
            <person name="Orjuela J."/>
            <person name="Siena L.A."/>
            <person name="Pessino S.C."/>
            <person name="Combes M.C."/>
            <person name="Mariac C."/>
            <person name="Albertini E."/>
            <person name="Pupilli F."/>
            <person name="Ortiz J.P.A."/>
            <person name="Leblanc O."/>
        </authorList>
    </citation>
    <scope>NUCLEOTIDE SEQUENCE [LARGE SCALE GENOMIC DNA]</scope>
    <source>
        <strain evidence="21">R1</strain>
        <tissue evidence="21">Leaf</tissue>
    </source>
</reference>
<dbReference type="InterPro" id="IPR043128">
    <property type="entry name" value="Rev_trsase/Diguanyl_cyclase"/>
</dbReference>
<evidence type="ECO:0000256" key="7">
    <source>
        <dbReference type="ARBA" id="ARBA00022759"/>
    </source>
</evidence>
<dbReference type="PANTHER" id="PTHR37984:SF5">
    <property type="entry name" value="PROTEIN NYNRIN-LIKE"/>
    <property type="match status" value="1"/>
</dbReference>
<evidence type="ECO:0000259" key="20">
    <source>
        <dbReference type="PROSITE" id="PS50994"/>
    </source>
</evidence>
<evidence type="ECO:0000256" key="6">
    <source>
        <dbReference type="ARBA" id="ARBA00022750"/>
    </source>
</evidence>
<dbReference type="CDD" id="cd00303">
    <property type="entry name" value="retropepsin_like"/>
    <property type="match status" value="1"/>
</dbReference>
<evidence type="ECO:0000256" key="1">
    <source>
        <dbReference type="ARBA" id="ARBA00022670"/>
    </source>
</evidence>
<evidence type="ECO:0000256" key="12">
    <source>
        <dbReference type="ARBA" id="ARBA00022918"/>
    </source>
</evidence>
<feature type="domain" description="CCHC-type" evidence="19">
    <location>
        <begin position="360"/>
        <end position="375"/>
    </location>
</feature>
<keyword evidence="14" id="KW-0238">DNA-binding</keyword>
<dbReference type="InterPro" id="IPR043502">
    <property type="entry name" value="DNA/RNA_pol_sf"/>
</dbReference>
<dbReference type="Pfam" id="PF00098">
    <property type="entry name" value="zf-CCHC"/>
    <property type="match status" value="1"/>
</dbReference>
<dbReference type="Pfam" id="PF03732">
    <property type="entry name" value="Retrotrans_gag"/>
    <property type="match status" value="1"/>
</dbReference>
<organism evidence="21 22">
    <name type="scientific">Paspalum notatum var. saurae</name>
    <dbReference type="NCBI Taxonomy" id="547442"/>
    <lineage>
        <taxon>Eukaryota</taxon>
        <taxon>Viridiplantae</taxon>
        <taxon>Streptophyta</taxon>
        <taxon>Embryophyta</taxon>
        <taxon>Tracheophyta</taxon>
        <taxon>Spermatophyta</taxon>
        <taxon>Magnoliopsida</taxon>
        <taxon>Liliopsida</taxon>
        <taxon>Poales</taxon>
        <taxon>Poaceae</taxon>
        <taxon>PACMAD clade</taxon>
        <taxon>Panicoideae</taxon>
        <taxon>Andropogonodae</taxon>
        <taxon>Paspaleae</taxon>
        <taxon>Paspalinae</taxon>
        <taxon>Paspalum</taxon>
    </lineage>
</organism>
<dbReference type="InterPro" id="IPR056924">
    <property type="entry name" value="SH3_Tf2-1"/>
</dbReference>
<keyword evidence="11" id="KW-0229">DNA integration</keyword>
<dbReference type="PROSITE" id="PS50994">
    <property type="entry name" value="INTEGRASE"/>
    <property type="match status" value="1"/>
</dbReference>
<evidence type="ECO:0000313" key="22">
    <source>
        <dbReference type="Proteomes" id="UP001341281"/>
    </source>
</evidence>
<dbReference type="FunFam" id="3.30.70.270:FF:000020">
    <property type="entry name" value="Transposon Tf2-6 polyprotein-like Protein"/>
    <property type="match status" value="1"/>
</dbReference>
<evidence type="ECO:0000256" key="2">
    <source>
        <dbReference type="ARBA" id="ARBA00022679"/>
    </source>
</evidence>
<dbReference type="EMBL" id="CP144751">
    <property type="protein sequence ID" value="WVZ84599.1"/>
    <property type="molecule type" value="Genomic_DNA"/>
</dbReference>
<dbReference type="GO" id="GO:0006508">
    <property type="term" value="P:proteolysis"/>
    <property type="evidence" value="ECO:0007669"/>
    <property type="project" value="UniProtKB-KW"/>
</dbReference>
<keyword evidence="13" id="KW-0239">DNA-directed DNA polymerase</keyword>
<keyword evidence="22" id="KW-1185">Reference proteome</keyword>